<evidence type="ECO:0000259" key="3">
    <source>
        <dbReference type="Pfam" id="PF02826"/>
    </source>
</evidence>
<evidence type="ECO:0000313" key="5">
    <source>
        <dbReference type="Proteomes" id="UP001300692"/>
    </source>
</evidence>
<protein>
    <submittedName>
        <fullName evidence="4">D-2-hydroxyacid dehydrogenase</fullName>
    </submittedName>
</protein>
<evidence type="ECO:0000256" key="1">
    <source>
        <dbReference type="ARBA" id="ARBA00023002"/>
    </source>
</evidence>
<dbReference type="RefSeq" id="WP_264135900.1">
    <property type="nucleotide sequence ID" value="NZ_JAOYOD010000001.1"/>
</dbReference>
<feature type="domain" description="D-isomer specific 2-hydroxyacid dehydrogenase NAD-binding" evidence="3">
    <location>
        <begin position="101"/>
        <end position="272"/>
    </location>
</feature>
<name>A0ABT3CNQ9_9BACT</name>
<sequence>MKLLTYGNLSAEFENHVRETYPDISVYRPSTKEELSKEIPTAQAYAGFNELTGCDLSQLKWIHSFGAGVDAFLAMDHLPSEIQISRTTGSMGVKIGEYCLSYILADLKKVFPTRHNQAQKRWQQLPQVNLYDQKVLILGTGSIGQGIAQTLKGLCKSVAGLNRSLRHPEAFDQVLSMDQLDQIKAAHFDIVINALPKTSATNGVLDASFFALFQNSHFINIGRGNTVEDQVLLDALDAGLIRRATLDVFNVEPLPSSSPLWDDERIWVTPHQSGPTSMPDIIESFASAYQAYQRGQSNELFVNREEEY</sequence>
<dbReference type="PANTHER" id="PTHR43333:SF1">
    <property type="entry name" value="D-ISOMER SPECIFIC 2-HYDROXYACID DEHYDROGENASE NAD-BINDING DOMAIN-CONTAINING PROTEIN"/>
    <property type="match status" value="1"/>
</dbReference>
<organism evidence="4 5">
    <name type="scientific">Reichenbachiella ulvae</name>
    <dbReference type="NCBI Taxonomy" id="2980104"/>
    <lineage>
        <taxon>Bacteria</taxon>
        <taxon>Pseudomonadati</taxon>
        <taxon>Bacteroidota</taxon>
        <taxon>Cytophagia</taxon>
        <taxon>Cytophagales</taxon>
        <taxon>Reichenbachiellaceae</taxon>
        <taxon>Reichenbachiella</taxon>
    </lineage>
</organism>
<evidence type="ECO:0000256" key="2">
    <source>
        <dbReference type="ARBA" id="ARBA00023027"/>
    </source>
</evidence>
<evidence type="ECO:0000313" key="4">
    <source>
        <dbReference type="EMBL" id="MCV9385104.1"/>
    </source>
</evidence>
<dbReference type="Gene3D" id="3.40.50.720">
    <property type="entry name" value="NAD(P)-binding Rossmann-like Domain"/>
    <property type="match status" value="2"/>
</dbReference>
<dbReference type="Pfam" id="PF02826">
    <property type="entry name" value="2-Hacid_dh_C"/>
    <property type="match status" value="1"/>
</dbReference>
<keyword evidence="1" id="KW-0560">Oxidoreductase</keyword>
<dbReference type="InterPro" id="IPR006140">
    <property type="entry name" value="D-isomer_DH_NAD-bd"/>
</dbReference>
<dbReference type="SUPFAM" id="SSF51735">
    <property type="entry name" value="NAD(P)-binding Rossmann-fold domains"/>
    <property type="match status" value="1"/>
</dbReference>
<dbReference type="Proteomes" id="UP001300692">
    <property type="component" value="Unassembled WGS sequence"/>
</dbReference>
<proteinExistence type="predicted"/>
<dbReference type="PANTHER" id="PTHR43333">
    <property type="entry name" value="2-HACID_DH_C DOMAIN-CONTAINING PROTEIN"/>
    <property type="match status" value="1"/>
</dbReference>
<keyword evidence="2" id="KW-0520">NAD</keyword>
<accession>A0ABT3CNQ9</accession>
<dbReference type="InterPro" id="IPR036291">
    <property type="entry name" value="NAD(P)-bd_dom_sf"/>
</dbReference>
<comment type="caution">
    <text evidence="4">The sequence shown here is derived from an EMBL/GenBank/DDBJ whole genome shotgun (WGS) entry which is preliminary data.</text>
</comment>
<keyword evidence="5" id="KW-1185">Reference proteome</keyword>
<reference evidence="4 5" key="1">
    <citation type="submission" date="2022-10" db="EMBL/GenBank/DDBJ databases">
        <title>Comparative genomics and taxonomic characterization of three novel marine species of genus Reichenbachiella exhibiting antioxidant and polysaccharide degradation activities.</title>
        <authorList>
            <person name="Muhammad N."/>
            <person name="Lee Y.-J."/>
            <person name="Ko J."/>
            <person name="Kim S.-G."/>
        </authorList>
    </citation>
    <scope>NUCLEOTIDE SEQUENCE [LARGE SCALE GENOMIC DNA]</scope>
    <source>
        <strain evidence="4 5">ABR2-5</strain>
    </source>
</reference>
<dbReference type="CDD" id="cd05300">
    <property type="entry name" value="2-Hacid_dh_1"/>
    <property type="match status" value="1"/>
</dbReference>
<gene>
    <name evidence="4" type="ORF">N7U62_00435</name>
</gene>
<dbReference type="EMBL" id="JAOYOD010000001">
    <property type="protein sequence ID" value="MCV9385104.1"/>
    <property type="molecule type" value="Genomic_DNA"/>
</dbReference>